<comment type="caution">
    <text evidence="11">The sequence shown here is derived from an EMBL/GenBank/DDBJ whole genome shotgun (WGS) entry which is preliminary data.</text>
</comment>
<proteinExistence type="inferred from homology"/>
<comment type="similarity">
    <text evidence="2 9">Belongs to the cytochrome P450 family.</text>
</comment>
<feature type="transmembrane region" description="Helical" evidence="10">
    <location>
        <begin position="49"/>
        <end position="69"/>
    </location>
</feature>
<evidence type="ECO:0000256" key="7">
    <source>
        <dbReference type="ARBA" id="ARBA00023033"/>
    </source>
</evidence>
<evidence type="ECO:0000256" key="1">
    <source>
        <dbReference type="ARBA" id="ARBA00001971"/>
    </source>
</evidence>
<keyword evidence="12" id="KW-1185">Reference proteome</keyword>
<evidence type="ECO:0000256" key="2">
    <source>
        <dbReference type="ARBA" id="ARBA00010617"/>
    </source>
</evidence>
<keyword evidence="5 9" id="KW-0560">Oxidoreductase</keyword>
<dbReference type="Pfam" id="PF00067">
    <property type="entry name" value="p450"/>
    <property type="match status" value="1"/>
</dbReference>
<dbReference type="AlphaFoldDB" id="A0A060SCW3"/>
<keyword evidence="10" id="KW-0472">Membrane</keyword>
<evidence type="ECO:0000313" key="12">
    <source>
        <dbReference type="Proteomes" id="UP000029665"/>
    </source>
</evidence>
<keyword evidence="4 8" id="KW-0479">Metal-binding</keyword>
<dbReference type="OrthoDB" id="1470350at2759"/>
<comment type="cofactor">
    <cofactor evidence="1 8">
        <name>heme</name>
        <dbReference type="ChEBI" id="CHEBI:30413"/>
    </cofactor>
</comment>
<keyword evidence="6 8" id="KW-0408">Iron</keyword>
<dbReference type="PROSITE" id="PS00086">
    <property type="entry name" value="CYTOCHROME_P450"/>
    <property type="match status" value="1"/>
</dbReference>
<evidence type="ECO:0000256" key="8">
    <source>
        <dbReference type="PIRSR" id="PIRSR602401-1"/>
    </source>
</evidence>
<dbReference type="PANTHER" id="PTHR24287:SF1">
    <property type="entry name" value="P450, PUTATIVE (EUROFUNG)-RELATED"/>
    <property type="match status" value="1"/>
</dbReference>
<dbReference type="InterPro" id="IPR036396">
    <property type="entry name" value="Cyt_P450_sf"/>
</dbReference>
<dbReference type="PANTHER" id="PTHR24287">
    <property type="entry name" value="P450, PUTATIVE (EUROFUNG)-RELATED"/>
    <property type="match status" value="1"/>
</dbReference>
<dbReference type="EMBL" id="CCBP010000111">
    <property type="protein sequence ID" value="CDO72297.1"/>
    <property type="molecule type" value="Genomic_DNA"/>
</dbReference>
<protein>
    <recommendedName>
        <fullName evidence="13">Cytochrome P450</fullName>
    </recommendedName>
</protein>
<dbReference type="PRINTS" id="PR00385">
    <property type="entry name" value="P450"/>
</dbReference>
<dbReference type="InterPro" id="IPR002401">
    <property type="entry name" value="Cyt_P450_E_grp-I"/>
</dbReference>
<dbReference type="PRINTS" id="PR00463">
    <property type="entry name" value="EP450I"/>
</dbReference>
<gene>
    <name evidence="11" type="ORF">BN946_scf184970.g149</name>
</gene>
<dbReference type="STRING" id="5643.A0A060SCW3"/>
<dbReference type="SUPFAM" id="SSF48264">
    <property type="entry name" value="Cytochrome P450"/>
    <property type="match status" value="2"/>
</dbReference>
<keyword evidence="10" id="KW-1133">Transmembrane helix</keyword>
<dbReference type="GO" id="GO:0016705">
    <property type="term" value="F:oxidoreductase activity, acting on paired donors, with incorporation or reduction of molecular oxygen"/>
    <property type="evidence" value="ECO:0007669"/>
    <property type="project" value="InterPro"/>
</dbReference>
<evidence type="ECO:0000256" key="5">
    <source>
        <dbReference type="ARBA" id="ARBA00023002"/>
    </source>
</evidence>
<keyword evidence="3 8" id="KW-0349">Heme</keyword>
<organism evidence="11 12">
    <name type="scientific">Pycnoporus cinnabarinus</name>
    <name type="common">Cinnabar-red polypore</name>
    <name type="synonym">Trametes cinnabarina</name>
    <dbReference type="NCBI Taxonomy" id="5643"/>
    <lineage>
        <taxon>Eukaryota</taxon>
        <taxon>Fungi</taxon>
        <taxon>Dikarya</taxon>
        <taxon>Basidiomycota</taxon>
        <taxon>Agaricomycotina</taxon>
        <taxon>Agaricomycetes</taxon>
        <taxon>Polyporales</taxon>
        <taxon>Polyporaceae</taxon>
        <taxon>Trametes</taxon>
    </lineage>
</organism>
<evidence type="ECO:0000256" key="10">
    <source>
        <dbReference type="SAM" id="Phobius"/>
    </source>
</evidence>
<evidence type="ECO:0008006" key="13">
    <source>
        <dbReference type="Google" id="ProtNLM"/>
    </source>
</evidence>
<dbReference type="InterPro" id="IPR001128">
    <property type="entry name" value="Cyt_P450"/>
</dbReference>
<dbReference type="Proteomes" id="UP000029665">
    <property type="component" value="Unassembled WGS sequence"/>
</dbReference>
<keyword evidence="7 9" id="KW-0503">Monooxygenase</keyword>
<name>A0A060SCW3_PYCCI</name>
<sequence>MKRRTTMPSLPPGPRYLIAQLPNVFTPPIVVFSLTYLARSQLHISLPTWLVALAYLLSWPIAFTALVQWHDYTNARRARASGAVMPPEIAHRWPGSIDLLRRVFALDKTRYMIHSLLEWAEEYGTVYNFRVMFEDRIMTTEPEYIKMMLATDFCHYEKGTFVHRVQAYVQNTDKLLGPLINDQLNTLLGQGVFNSDGMFRSLPCEAPADPPSFTGEMWKYAHNSLACDICQRIAESCYTVRFHRTMTRPFFSRDRITHFDIFDRHAEHALDKMADRLRQGIPVDWQDVVSRFTLDSATEFLFGKDVRSLDAPLPYPSTVAPPTPPRVHPADRCVRAFEAALEATSVRGRFLQSWPLFEFWGDRVKKYLRTIDELVDPIVENALKSRAEKINAGIVSNESKEQVRDDETLLEHLAKFTNDPKDIKDEILNILIAGRDTTACTLTFAVYALAEHPDVLKRLRTEVMSVVGPSGRPTYEHVREMKYMRAFINEVLRLWPPVPVNSRCSIEPMTWKSIKPGQPDYYIPPRTRCLYSVLIMHRRKDLWGPDAMNFDPDRFLDDRVQKYLVTNPFIFLPFNAGPRICLGQQFAYNEVSFMLVRLLQRFSSIALRQEAHPAAMPPPGVEFSPFAVDGREKVWMRSHLTAYAKNGLWIAMNEAVQE</sequence>
<dbReference type="Gene3D" id="1.10.630.10">
    <property type="entry name" value="Cytochrome P450"/>
    <property type="match status" value="2"/>
</dbReference>
<dbReference type="InterPro" id="IPR017972">
    <property type="entry name" value="Cyt_P450_CS"/>
</dbReference>
<evidence type="ECO:0000256" key="3">
    <source>
        <dbReference type="ARBA" id="ARBA00022617"/>
    </source>
</evidence>
<evidence type="ECO:0000313" key="11">
    <source>
        <dbReference type="EMBL" id="CDO72297.1"/>
    </source>
</evidence>
<dbReference type="GO" id="GO:0005506">
    <property type="term" value="F:iron ion binding"/>
    <property type="evidence" value="ECO:0007669"/>
    <property type="project" value="InterPro"/>
</dbReference>
<dbReference type="OMA" id="FDRHAQD"/>
<dbReference type="GO" id="GO:0004497">
    <property type="term" value="F:monooxygenase activity"/>
    <property type="evidence" value="ECO:0007669"/>
    <property type="project" value="UniProtKB-KW"/>
</dbReference>
<dbReference type="InterPro" id="IPR047146">
    <property type="entry name" value="Cyt_P450_E_CYP52_fungi"/>
</dbReference>
<evidence type="ECO:0000256" key="9">
    <source>
        <dbReference type="RuleBase" id="RU000461"/>
    </source>
</evidence>
<dbReference type="HOGENOM" id="CLU_001570_27_0_1"/>
<keyword evidence="10" id="KW-0812">Transmembrane</keyword>
<evidence type="ECO:0000256" key="4">
    <source>
        <dbReference type="ARBA" id="ARBA00022723"/>
    </source>
</evidence>
<feature type="binding site" description="axial binding residue" evidence="8">
    <location>
        <position position="581"/>
    </location>
    <ligand>
        <name>heme</name>
        <dbReference type="ChEBI" id="CHEBI:30413"/>
    </ligand>
    <ligandPart>
        <name>Fe</name>
        <dbReference type="ChEBI" id="CHEBI:18248"/>
    </ligandPart>
</feature>
<evidence type="ECO:0000256" key="6">
    <source>
        <dbReference type="ARBA" id="ARBA00023004"/>
    </source>
</evidence>
<accession>A0A060SCW3</accession>
<dbReference type="GO" id="GO:0020037">
    <property type="term" value="F:heme binding"/>
    <property type="evidence" value="ECO:0007669"/>
    <property type="project" value="InterPro"/>
</dbReference>
<reference evidence="11" key="1">
    <citation type="submission" date="2014-01" db="EMBL/GenBank/DDBJ databases">
        <title>The genome of the white-rot fungus Pycnoporus cinnabarinus: a basidiomycete model with a versatile arsenal for lignocellulosic biomass breakdown.</title>
        <authorList>
            <person name="Levasseur A."/>
            <person name="Lomascolo A."/>
            <person name="Ruiz-Duenas F.J."/>
            <person name="Uzan E."/>
            <person name="Piumi F."/>
            <person name="Kues U."/>
            <person name="Ram A.F.J."/>
            <person name="Murat C."/>
            <person name="Haon M."/>
            <person name="Benoit I."/>
            <person name="Arfi Y."/>
            <person name="Chevret D."/>
            <person name="Drula E."/>
            <person name="Kwon M.J."/>
            <person name="Gouret P."/>
            <person name="Lesage-Meessen L."/>
            <person name="Lombard V."/>
            <person name="Mariette J."/>
            <person name="Noirot C."/>
            <person name="Park J."/>
            <person name="Patyshakuliyeva A."/>
            <person name="Wieneger R.A.B."/>
            <person name="Wosten H.A.B."/>
            <person name="Martin F."/>
            <person name="Coutinho P.M."/>
            <person name="de Vries R."/>
            <person name="Martinez A.T."/>
            <person name="Klopp C."/>
            <person name="Pontarotti P."/>
            <person name="Henrissat B."/>
            <person name="Record E."/>
        </authorList>
    </citation>
    <scope>NUCLEOTIDE SEQUENCE [LARGE SCALE GENOMIC DNA]</scope>
    <source>
        <strain evidence="11">BRFM137</strain>
    </source>
</reference>